<dbReference type="NCBIfam" id="TIGR00836">
    <property type="entry name" value="amt"/>
    <property type="match status" value="1"/>
</dbReference>
<feature type="transmembrane region" description="Helical" evidence="8">
    <location>
        <begin position="248"/>
        <end position="268"/>
    </location>
</feature>
<feature type="transmembrane region" description="Helical" evidence="8">
    <location>
        <begin position="315"/>
        <end position="344"/>
    </location>
</feature>
<dbReference type="Gene3D" id="1.10.3430.10">
    <property type="entry name" value="Ammonium transporter AmtB like domains"/>
    <property type="match status" value="1"/>
</dbReference>
<feature type="domain" description="Ammonium transporter AmtB-like" evidence="9">
    <location>
        <begin position="1"/>
        <end position="367"/>
    </location>
</feature>
<keyword evidence="6 8" id="KW-0472">Membrane</keyword>
<evidence type="ECO:0000256" key="5">
    <source>
        <dbReference type="ARBA" id="ARBA00022989"/>
    </source>
</evidence>
<evidence type="ECO:0000256" key="4">
    <source>
        <dbReference type="ARBA" id="ARBA00022692"/>
    </source>
</evidence>
<evidence type="ECO:0000256" key="6">
    <source>
        <dbReference type="ARBA" id="ARBA00023136"/>
    </source>
</evidence>
<keyword evidence="7 8" id="KW-0924">Ammonia transport</keyword>
<comment type="caution">
    <text evidence="10">The sequence shown here is derived from an EMBL/GenBank/DDBJ whole genome shotgun (WGS) entry which is preliminary data.</text>
</comment>
<keyword evidence="4 8" id="KW-0812">Transmembrane</keyword>
<feature type="transmembrane region" description="Helical" evidence="8">
    <location>
        <begin position="160"/>
        <end position="181"/>
    </location>
</feature>
<dbReference type="InterPro" id="IPR029020">
    <property type="entry name" value="Ammonium/urea_transptr"/>
</dbReference>
<dbReference type="PANTHER" id="PTHR11730:SF58">
    <property type="entry name" value="AMMONIUM TRANSPORTER"/>
    <property type="match status" value="1"/>
</dbReference>
<dbReference type="SUPFAM" id="SSF111352">
    <property type="entry name" value="Ammonium transporter"/>
    <property type="match status" value="1"/>
</dbReference>
<feature type="transmembrane region" description="Helical" evidence="8">
    <location>
        <begin position="221"/>
        <end position="242"/>
    </location>
</feature>
<keyword evidence="3 8" id="KW-0813">Transport</keyword>
<accession>A0A7I8WAW4</accession>
<name>A0A7I8WAW4_9ANNE</name>
<evidence type="ECO:0000259" key="9">
    <source>
        <dbReference type="Pfam" id="PF00909"/>
    </source>
</evidence>
<evidence type="ECO:0000256" key="8">
    <source>
        <dbReference type="RuleBase" id="RU362002"/>
    </source>
</evidence>
<dbReference type="FunFam" id="1.10.3430.10:FF:000008">
    <property type="entry name" value="Ammonium transporter"/>
    <property type="match status" value="1"/>
</dbReference>
<reference evidence="10 11" key="1">
    <citation type="submission" date="2020-08" db="EMBL/GenBank/DDBJ databases">
        <authorList>
            <person name="Hejnol A."/>
        </authorList>
    </citation>
    <scope>NUCLEOTIDE SEQUENCE [LARGE SCALE GENOMIC DNA]</scope>
</reference>
<proteinExistence type="inferred from homology"/>
<dbReference type="GO" id="GO:0005886">
    <property type="term" value="C:plasma membrane"/>
    <property type="evidence" value="ECO:0007669"/>
    <property type="project" value="UniProtKB-SubCell"/>
</dbReference>
<dbReference type="EMBL" id="CAJFCJ010000025">
    <property type="protein sequence ID" value="CAD5125271.1"/>
    <property type="molecule type" value="Genomic_DNA"/>
</dbReference>
<evidence type="ECO:0000313" key="10">
    <source>
        <dbReference type="EMBL" id="CAD5125271.1"/>
    </source>
</evidence>
<evidence type="ECO:0000256" key="1">
    <source>
        <dbReference type="ARBA" id="ARBA00004141"/>
    </source>
</evidence>
<protein>
    <recommendedName>
        <fullName evidence="8">Ammonium transporter</fullName>
    </recommendedName>
</protein>
<dbReference type="GO" id="GO:0008519">
    <property type="term" value="F:ammonium channel activity"/>
    <property type="evidence" value="ECO:0007669"/>
    <property type="project" value="InterPro"/>
</dbReference>
<feature type="transmembrane region" description="Helical" evidence="8">
    <location>
        <begin position="122"/>
        <end position="139"/>
    </location>
</feature>
<dbReference type="OrthoDB" id="534912at2759"/>
<dbReference type="Pfam" id="PF00909">
    <property type="entry name" value="Ammonium_transp"/>
    <property type="match status" value="1"/>
</dbReference>
<evidence type="ECO:0000313" key="11">
    <source>
        <dbReference type="Proteomes" id="UP000549394"/>
    </source>
</evidence>
<sequence length="446" mass="48642">MVKNAVDVIFGGLTYWAFGYGLTYGNDKYSNTFCGIGHFFVNTPNDKRMGITYSTFIFQLSFATTATTIVSGAMAERTKLSAYIIFSLLNTYVYCIPAHWLWDDRGFLRKLGVVDIAGSGGVHLLGAVSALVAAVMLGPRLNRFDNNRKKMDCSNPTNCLIGMFMLWWGWLGFNCGSTFGISGGKWILAAKTAVTTITASMGGGVAGMLLSYVINKRKYIVFDMVNSILSSLVSVTASCAAIRPWEAIIIGAVGAVLSLAFVPIMNLLKIDDPVGAFVVHGVGGVWGMIAVGLFVDIDTIEDITRGRAGLFHGGGFYLLGVQLLAIVAIFIWSGTTSFVTLWIIRRAIGLRMSEHDEKLGADFIEHGIDKDRILTENSIAIMEYLARRTNSEANELPNVSRLVLRRSSFGVRANVSFNGHLNGAFDENEEINHTNNREIDHPVNGV</sequence>
<feature type="transmembrane region" description="Helical" evidence="8">
    <location>
        <begin position="51"/>
        <end position="70"/>
    </location>
</feature>
<organism evidence="10 11">
    <name type="scientific">Dimorphilus gyrociliatus</name>
    <dbReference type="NCBI Taxonomy" id="2664684"/>
    <lineage>
        <taxon>Eukaryota</taxon>
        <taxon>Metazoa</taxon>
        <taxon>Spiralia</taxon>
        <taxon>Lophotrochozoa</taxon>
        <taxon>Annelida</taxon>
        <taxon>Polychaeta</taxon>
        <taxon>Polychaeta incertae sedis</taxon>
        <taxon>Dinophilidae</taxon>
        <taxon>Dimorphilus</taxon>
    </lineage>
</organism>
<comment type="similarity">
    <text evidence="2 8">Belongs to the ammonia transporter channel (TC 1.A.11.2) family.</text>
</comment>
<dbReference type="GO" id="GO:0097272">
    <property type="term" value="P:ammonium homeostasis"/>
    <property type="evidence" value="ECO:0007669"/>
    <property type="project" value="TreeGrafter"/>
</dbReference>
<dbReference type="Proteomes" id="UP000549394">
    <property type="component" value="Unassembled WGS sequence"/>
</dbReference>
<keyword evidence="11" id="KW-1185">Reference proteome</keyword>
<gene>
    <name evidence="10" type="ORF">DGYR_LOCUS12675</name>
</gene>
<comment type="subcellular location">
    <subcellularLocation>
        <location evidence="8">Cell membrane</location>
        <topology evidence="8">Multi-pass membrane protein</topology>
    </subcellularLocation>
    <subcellularLocation>
        <location evidence="1">Membrane</location>
        <topology evidence="1">Multi-pass membrane protein</topology>
    </subcellularLocation>
</comment>
<dbReference type="InterPro" id="IPR001905">
    <property type="entry name" value="Ammonium_transpt"/>
</dbReference>
<feature type="transmembrane region" description="Helical" evidence="8">
    <location>
        <begin position="82"/>
        <end position="102"/>
    </location>
</feature>
<feature type="transmembrane region" description="Helical" evidence="8">
    <location>
        <begin position="193"/>
        <end position="214"/>
    </location>
</feature>
<dbReference type="PANTHER" id="PTHR11730">
    <property type="entry name" value="AMMONIUM TRANSPORTER"/>
    <property type="match status" value="1"/>
</dbReference>
<evidence type="ECO:0000256" key="3">
    <source>
        <dbReference type="ARBA" id="ARBA00022448"/>
    </source>
</evidence>
<keyword evidence="5 8" id="KW-1133">Transmembrane helix</keyword>
<dbReference type="AlphaFoldDB" id="A0A7I8WAW4"/>
<dbReference type="InterPro" id="IPR024041">
    <property type="entry name" value="NH4_transpt_AmtB-like_dom"/>
</dbReference>
<evidence type="ECO:0000256" key="2">
    <source>
        <dbReference type="ARBA" id="ARBA00005887"/>
    </source>
</evidence>
<feature type="transmembrane region" description="Helical" evidence="8">
    <location>
        <begin position="275"/>
        <end position="295"/>
    </location>
</feature>
<comment type="caution">
    <text evidence="8">Lacks conserved residue(s) required for the propagation of feature annotation.</text>
</comment>
<evidence type="ECO:0000256" key="7">
    <source>
        <dbReference type="ARBA" id="ARBA00023177"/>
    </source>
</evidence>